<accession>A0AAD6YKN9</accession>
<comment type="caution">
    <text evidence="1">The sequence shown here is derived from an EMBL/GenBank/DDBJ whole genome shotgun (WGS) entry which is preliminary data.</text>
</comment>
<evidence type="ECO:0000313" key="2">
    <source>
        <dbReference type="Proteomes" id="UP001219525"/>
    </source>
</evidence>
<organism evidence="1 2">
    <name type="scientific">Mycena pura</name>
    <dbReference type="NCBI Taxonomy" id="153505"/>
    <lineage>
        <taxon>Eukaryota</taxon>
        <taxon>Fungi</taxon>
        <taxon>Dikarya</taxon>
        <taxon>Basidiomycota</taxon>
        <taxon>Agaricomycotina</taxon>
        <taxon>Agaricomycetes</taxon>
        <taxon>Agaricomycetidae</taxon>
        <taxon>Agaricales</taxon>
        <taxon>Marasmiineae</taxon>
        <taxon>Mycenaceae</taxon>
        <taxon>Mycena</taxon>
    </lineage>
</organism>
<protein>
    <submittedName>
        <fullName evidence="1">Uncharacterized protein</fullName>
    </submittedName>
</protein>
<reference evidence="1" key="1">
    <citation type="submission" date="2023-03" db="EMBL/GenBank/DDBJ databases">
        <title>Massive genome expansion in bonnet fungi (Mycena s.s.) driven by repeated elements and novel gene families across ecological guilds.</title>
        <authorList>
            <consortium name="Lawrence Berkeley National Laboratory"/>
            <person name="Harder C.B."/>
            <person name="Miyauchi S."/>
            <person name="Viragh M."/>
            <person name="Kuo A."/>
            <person name="Thoen E."/>
            <person name="Andreopoulos B."/>
            <person name="Lu D."/>
            <person name="Skrede I."/>
            <person name="Drula E."/>
            <person name="Henrissat B."/>
            <person name="Morin E."/>
            <person name="Kohler A."/>
            <person name="Barry K."/>
            <person name="LaButti K."/>
            <person name="Morin E."/>
            <person name="Salamov A."/>
            <person name="Lipzen A."/>
            <person name="Mereny Z."/>
            <person name="Hegedus B."/>
            <person name="Baldrian P."/>
            <person name="Stursova M."/>
            <person name="Weitz H."/>
            <person name="Taylor A."/>
            <person name="Grigoriev I.V."/>
            <person name="Nagy L.G."/>
            <person name="Martin F."/>
            <person name="Kauserud H."/>
        </authorList>
    </citation>
    <scope>NUCLEOTIDE SEQUENCE</scope>
    <source>
        <strain evidence="1">9144</strain>
    </source>
</reference>
<sequence>MAREAQARRWCGRRKSENLRRRSARDLSWALCHIQYPHSAPKIHLDLLARIAKRVAIGLELPNFETGVGPRIVPRTPREPGSDSGKILEILAHHPPQNSGEAALDFSSRGIKVWAEGCPFPTALTSNSIAKTGGGLACFAPTLGDKTVLQGPQFFNVSKIRIAKWSKCTAIRLRQKAIRGYDTALAVLQHTHTRVGSYSRLGLPPKADGLT</sequence>
<dbReference type="AlphaFoldDB" id="A0AAD6YKN9"/>
<proteinExistence type="predicted"/>
<keyword evidence="2" id="KW-1185">Reference proteome</keyword>
<dbReference type="EMBL" id="JARJCW010000008">
    <property type="protein sequence ID" value="KAJ7221548.1"/>
    <property type="molecule type" value="Genomic_DNA"/>
</dbReference>
<gene>
    <name evidence="1" type="ORF">GGX14DRAFT_388698</name>
</gene>
<name>A0AAD6YKN9_9AGAR</name>
<evidence type="ECO:0000313" key="1">
    <source>
        <dbReference type="EMBL" id="KAJ7221548.1"/>
    </source>
</evidence>
<dbReference type="Proteomes" id="UP001219525">
    <property type="component" value="Unassembled WGS sequence"/>
</dbReference>